<dbReference type="InterPro" id="IPR043831">
    <property type="entry name" value="DUF5808"/>
</dbReference>
<feature type="transmembrane region" description="Helical" evidence="1">
    <location>
        <begin position="147"/>
        <end position="166"/>
    </location>
</feature>
<feature type="transmembrane region" description="Helical" evidence="1">
    <location>
        <begin position="220"/>
        <end position="240"/>
    </location>
</feature>
<dbReference type="Proteomes" id="UP000031524">
    <property type="component" value="Chromosome"/>
</dbReference>
<dbReference type="Pfam" id="PF07853">
    <property type="entry name" value="DUF1648"/>
    <property type="match status" value="1"/>
</dbReference>
<keyword evidence="1" id="KW-1133">Transmembrane helix</keyword>
<organism evidence="4 5">
    <name type="scientific">Corynebacterium humireducens NBRC 106098 = DSM 45392</name>
    <dbReference type="NCBI Taxonomy" id="1223515"/>
    <lineage>
        <taxon>Bacteria</taxon>
        <taxon>Bacillati</taxon>
        <taxon>Actinomycetota</taxon>
        <taxon>Actinomycetes</taxon>
        <taxon>Mycobacteriales</taxon>
        <taxon>Corynebacteriaceae</taxon>
        <taxon>Corynebacterium</taxon>
    </lineage>
</organism>
<dbReference type="InterPro" id="IPR012867">
    <property type="entry name" value="DUF1648"/>
</dbReference>
<feature type="transmembrane region" description="Helical" evidence="1">
    <location>
        <begin position="12"/>
        <end position="32"/>
    </location>
</feature>
<evidence type="ECO:0000259" key="3">
    <source>
        <dbReference type="Pfam" id="PF19124"/>
    </source>
</evidence>
<dbReference type="Pfam" id="PF19124">
    <property type="entry name" value="DUF5808"/>
    <property type="match status" value="1"/>
</dbReference>
<evidence type="ECO:0000313" key="4">
    <source>
        <dbReference type="EMBL" id="AJE33079.1"/>
    </source>
</evidence>
<dbReference type="RefSeq" id="WP_040085753.1">
    <property type="nucleotide sequence ID" value="NZ_BCSU01000002.1"/>
</dbReference>
<dbReference type="KEGG" id="chm:B842_06150"/>
<protein>
    <recommendedName>
        <fullName evidence="6">DUF1648 domain-containing protein</fullName>
    </recommendedName>
</protein>
<dbReference type="OrthoDB" id="9808690at2"/>
<evidence type="ECO:0000256" key="1">
    <source>
        <dbReference type="SAM" id="Phobius"/>
    </source>
</evidence>
<dbReference type="HOGENOM" id="CLU_1164327_0_0_11"/>
<name>A0A0B5DBE7_9CORY</name>
<dbReference type="AlphaFoldDB" id="A0A0B5DBE7"/>
<keyword evidence="1" id="KW-0812">Transmembrane</keyword>
<feature type="domain" description="DUF1648" evidence="2">
    <location>
        <begin position="35"/>
        <end position="68"/>
    </location>
</feature>
<evidence type="ECO:0008006" key="6">
    <source>
        <dbReference type="Google" id="ProtNLM"/>
    </source>
</evidence>
<sequence length="241" mass="25739">MTPPPDLPRIRVNWWWILATVAVSALVAGHLLREVYPGLPDPMPVHWNARGEADGVAAKSVAGFLGIVLIGPGTIVLTMLAVAGLISLQSASITERGGARTPAEARRTWHTLRAAQTHLGWYLFGVNASVLALLVRTYTGADQGVDLPVFLAGLAGLTALLLLVLYRAQRTAEEKHPRPAAEQSHWRGGIYRNPDDPRLLVPNDSGMNLTVNLGHPSGKLVLGLILGGPLLLVLGLLLVLL</sequence>
<keyword evidence="5" id="KW-1185">Reference proteome</keyword>
<dbReference type="EMBL" id="CP005286">
    <property type="protein sequence ID" value="AJE33079.1"/>
    <property type="molecule type" value="Genomic_DNA"/>
</dbReference>
<feature type="transmembrane region" description="Helical" evidence="1">
    <location>
        <begin position="61"/>
        <end position="86"/>
    </location>
</feature>
<reference evidence="4 5" key="1">
    <citation type="submission" date="2013-04" db="EMBL/GenBank/DDBJ databases">
        <title>Complete genome sequence of Corynebacterium humireducens DSM 45392(T), isolated from a wastewater-fed microbial fuel cell.</title>
        <authorList>
            <person name="Ruckert C."/>
            <person name="Albersmeier A."/>
            <person name="Kalinowski J."/>
        </authorList>
    </citation>
    <scope>NUCLEOTIDE SEQUENCE [LARGE SCALE GENOMIC DNA]</scope>
    <source>
        <strain evidence="5">MFC-5</strain>
    </source>
</reference>
<proteinExistence type="predicted"/>
<gene>
    <name evidence="4" type="ORF">B842_06150</name>
</gene>
<feature type="domain" description="DUF5808" evidence="3">
    <location>
        <begin position="194"/>
        <end position="219"/>
    </location>
</feature>
<feature type="transmembrane region" description="Helical" evidence="1">
    <location>
        <begin position="119"/>
        <end position="141"/>
    </location>
</feature>
<evidence type="ECO:0000313" key="5">
    <source>
        <dbReference type="Proteomes" id="UP000031524"/>
    </source>
</evidence>
<keyword evidence="1" id="KW-0472">Membrane</keyword>
<dbReference type="STRING" id="1223515.B842_06150"/>
<accession>A0A0B5DBE7</accession>
<evidence type="ECO:0000259" key="2">
    <source>
        <dbReference type="Pfam" id="PF07853"/>
    </source>
</evidence>